<keyword evidence="1" id="KW-0472">Membrane</keyword>
<feature type="transmembrane region" description="Helical" evidence="1">
    <location>
        <begin position="68"/>
        <end position="93"/>
    </location>
</feature>
<dbReference type="Pfam" id="PF05982">
    <property type="entry name" value="Sbt_1"/>
    <property type="match status" value="1"/>
</dbReference>
<feature type="transmembrane region" description="Helical" evidence="1">
    <location>
        <begin position="242"/>
        <end position="262"/>
    </location>
</feature>
<evidence type="ECO:0000256" key="1">
    <source>
        <dbReference type="SAM" id="Phobius"/>
    </source>
</evidence>
<gene>
    <name evidence="2" type="ORF">DES52_104112</name>
</gene>
<accession>A0A318SD75</accession>
<dbReference type="Proteomes" id="UP000248326">
    <property type="component" value="Unassembled WGS sequence"/>
</dbReference>
<keyword evidence="1" id="KW-1133">Transmembrane helix</keyword>
<feature type="transmembrane region" description="Helical" evidence="1">
    <location>
        <begin position="12"/>
        <end position="34"/>
    </location>
</feature>
<dbReference type="PANTHER" id="PTHR40400:SF1">
    <property type="entry name" value="SLR1512 PROTEIN"/>
    <property type="match status" value="1"/>
</dbReference>
<keyword evidence="1" id="KW-0812">Transmembrane</keyword>
<feature type="transmembrane region" description="Helical" evidence="1">
    <location>
        <begin position="213"/>
        <end position="230"/>
    </location>
</feature>
<evidence type="ECO:0008006" key="4">
    <source>
        <dbReference type="Google" id="ProtNLM"/>
    </source>
</evidence>
<keyword evidence="3" id="KW-1185">Reference proteome</keyword>
<feature type="transmembrane region" description="Helical" evidence="1">
    <location>
        <begin position="185"/>
        <end position="207"/>
    </location>
</feature>
<dbReference type="AlphaFoldDB" id="A0A318SD75"/>
<evidence type="ECO:0000313" key="3">
    <source>
        <dbReference type="Proteomes" id="UP000248326"/>
    </source>
</evidence>
<sequence>MLPYRLVDALDLLRLNLLSPMVLAFVLGMVAVFVRSDLRLPEALYTSLSIYLLLSIGLKGGAELSETPFATLVLPALATLVLGVTIPVVVYAVMRRVGRFGVADAAAVAAHYGSVSAVTFTAAITTMSALDVRVEGFMPALVALLEVPAIVVALSIARSRLEVSAPGAASGRAEVWRELLTGRSLFVLLGGLVIGALGGKAGLAQVAPFFVDPFKGALVLFLLEMGMVAAGRIRDLKKVGPFVIGFGLLAPIVNGSVGVLLATLSGLSIGGSTILGVMAASASYIAAPAAVRIALPQANPALYLGASLGVTFPFNLSVGIPLMYALSRALHGLM</sequence>
<name>A0A318SD75_9DEIO</name>
<dbReference type="RefSeq" id="WP_211317872.1">
    <property type="nucleotide sequence ID" value="NZ_QJSX01000004.1"/>
</dbReference>
<reference evidence="2 3" key="1">
    <citation type="submission" date="2018-06" db="EMBL/GenBank/DDBJ databases">
        <title>Genomic Encyclopedia of Type Strains, Phase IV (KMG-IV): sequencing the most valuable type-strain genomes for metagenomic binning, comparative biology and taxonomic classification.</title>
        <authorList>
            <person name="Goeker M."/>
        </authorList>
    </citation>
    <scope>NUCLEOTIDE SEQUENCE [LARGE SCALE GENOMIC DNA]</scope>
    <source>
        <strain evidence="2 3">DSM 18048</strain>
    </source>
</reference>
<proteinExistence type="predicted"/>
<comment type="caution">
    <text evidence="2">The sequence shown here is derived from an EMBL/GenBank/DDBJ whole genome shotgun (WGS) entry which is preliminary data.</text>
</comment>
<dbReference type="PANTHER" id="PTHR40400">
    <property type="entry name" value="SLR1512 PROTEIN"/>
    <property type="match status" value="1"/>
</dbReference>
<feature type="transmembrane region" description="Helical" evidence="1">
    <location>
        <begin position="136"/>
        <end position="157"/>
    </location>
</feature>
<dbReference type="EMBL" id="QJSX01000004">
    <property type="protein sequence ID" value="PYE54841.1"/>
    <property type="molecule type" value="Genomic_DNA"/>
</dbReference>
<protein>
    <recommendedName>
        <fullName evidence="4">Sodium-dependent bicarbonate transport family permease</fullName>
    </recommendedName>
</protein>
<dbReference type="InterPro" id="IPR010293">
    <property type="entry name" value="Sbt_1"/>
</dbReference>
<evidence type="ECO:0000313" key="2">
    <source>
        <dbReference type="EMBL" id="PYE54841.1"/>
    </source>
</evidence>
<feature type="transmembrane region" description="Helical" evidence="1">
    <location>
        <begin position="105"/>
        <end position="130"/>
    </location>
</feature>
<organism evidence="2 3">
    <name type="scientific">Deinococcus yavapaiensis KR-236</name>
    <dbReference type="NCBI Taxonomy" id="694435"/>
    <lineage>
        <taxon>Bacteria</taxon>
        <taxon>Thermotogati</taxon>
        <taxon>Deinococcota</taxon>
        <taxon>Deinococci</taxon>
        <taxon>Deinococcales</taxon>
        <taxon>Deinococcaceae</taxon>
        <taxon>Deinococcus</taxon>
    </lineage>
</organism>
<feature type="transmembrane region" description="Helical" evidence="1">
    <location>
        <begin position="302"/>
        <end position="326"/>
    </location>
</feature>
<feature type="transmembrane region" description="Helical" evidence="1">
    <location>
        <begin position="274"/>
        <end position="295"/>
    </location>
</feature>